<reference evidence="3" key="2">
    <citation type="submission" date="2013-07" db="EMBL/GenBank/DDBJ databases">
        <authorList>
            <consortium name="The Broad Institute Genome Sequencing Platform"/>
            <person name="Cuomo C."/>
            <person name="Litvintseva A."/>
            <person name="Chen Y."/>
            <person name="Heitman J."/>
            <person name="Sun S."/>
            <person name="Springer D."/>
            <person name="Dromer F."/>
            <person name="Young S.K."/>
            <person name="Zeng Q."/>
            <person name="Gargeya S."/>
            <person name="Fitzgerald M."/>
            <person name="Abouelleil A."/>
            <person name="Alvarado L."/>
            <person name="Berlin A.M."/>
            <person name="Chapman S.B."/>
            <person name="Dewar J."/>
            <person name="Goldberg J."/>
            <person name="Griggs A."/>
            <person name="Gujja S."/>
            <person name="Hansen M."/>
            <person name="Howarth C."/>
            <person name="Imamovic A."/>
            <person name="Larimer J."/>
            <person name="McCowan C."/>
            <person name="Murphy C."/>
            <person name="Pearson M."/>
            <person name="Priest M."/>
            <person name="Roberts A."/>
            <person name="Saif S."/>
            <person name="Shea T."/>
            <person name="Sykes S."/>
            <person name="Wortman J."/>
            <person name="Nusbaum C."/>
            <person name="Birren B."/>
        </authorList>
    </citation>
    <scope>NUCLEOTIDE SEQUENCE</scope>
    <source>
        <strain evidence="3">CBS 10737</strain>
    </source>
</reference>
<feature type="domain" description="F-box" evidence="1">
    <location>
        <begin position="6"/>
        <end position="54"/>
    </location>
</feature>
<reference evidence="2" key="1">
    <citation type="submission" date="2013-07" db="EMBL/GenBank/DDBJ databases">
        <title>The Genome Sequence of Cryptococcus pinus CBS10737.</title>
        <authorList>
            <consortium name="The Broad Institute Genome Sequencing Platform"/>
            <person name="Cuomo C."/>
            <person name="Litvintseva A."/>
            <person name="Chen Y."/>
            <person name="Heitman J."/>
            <person name="Sun S."/>
            <person name="Springer D."/>
            <person name="Dromer F."/>
            <person name="Young S.K."/>
            <person name="Zeng Q."/>
            <person name="Gargeya S."/>
            <person name="Fitzgerald M."/>
            <person name="Abouelleil A."/>
            <person name="Alvarado L."/>
            <person name="Berlin A.M."/>
            <person name="Chapman S.B."/>
            <person name="Dewar J."/>
            <person name="Goldberg J."/>
            <person name="Griggs A."/>
            <person name="Gujja S."/>
            <person name="Hansen M."/>
            <person name="Howarth C."/>
            <person name="Imamovic A."/>
            <person name="Larimer J."/>
            <person name="McCowan C."/>
            <person name="Murphy C."/>
            <person name="Pearson M."/>
            <person name="Priest M."/>
            <person name="Roberts A."/>
            <person name="Saif S."/>
            <person name="Shea T."/>
            <person name="Sykes S."/>
            <person name="Wortman J."/>
            <person name="Nusbaum C."/>
            <person name="Birren B."/>
        </authorList>
    </citation>
    <scope>NUCLEOTIDE SEQUENCE [LARGE SCALE GENOMIC DNA]</scope>
    <source>
        <strain evidence="2">CBS 10737</strain>
    </source>
</reference>
<dbReference type="EMBL" id="KI894008">
    <property type="protein sequence ID" value="OCF52084.1"/>
    <property type="molecule type" value="Genomic_DNA"/>
</dbReference>
<dbReference type="SUPFAM" id="SSF50978">
    <property type="entry name" value="WD40 repeat-like"/>
    <property type="match status" value="1"/>
</dbReference>
<dbReference type="Gene3D" id="2.130.10.10">
    <property type="entry name" value="YVTN repeat-like/Quinoprotein amine dehydrogenase"/>
    <property type="match status" value="1"/>
</dbReference>
<sequence length="537" mass="60204">MTLELRPNLDNLPDDVLSLIFRQLDLKELIRLKCIAKCLADRVDTLGIPLYSSLHRQPHLTSYPPINNWNPLNVIRYNHRINQSLSSHSFHALQIGPTWNQSVIPTLELTEDQLILGVGSKILVHPLVPPSSTTLEGGKVIDKSIEYNIENKKYQGGKSDIIGIVPIKSVENDLIIAQFDGTIQRVNLPHTSNNIEYRNSKLPRIKARYSASSKGKPKESINTLVGTTDGTRFMTTSISGKVDIFSSNSPWIEPNSLKLKSRAWSTLLTPSNAILGIQGSIEIYPLSSTGQILSHHKRILIGPENPLLSSPYSIHLPNSNQSNHNPNLLLSGWYDSHLRLHDLRSSSILPINQFIDPYTWSDNSAYYSTTYVGEYHIAGGNSKHGTVSFFDLRNLKSTINNNNNNNNNNNDQRKSEFGNSNWSCFSTGGKGSPVYSLKADNGNLYGVTEKRLFCLNFNGQGLIKNNLITQDLENLMNTLNCNKKNGNGRYIPNGYKGRGGKWSWTVKYDNNNEEYKGARGYEHRSRNIELFDSLIPA</sequence>
<dbReference type="InterPro" id="IPR036047">
    <property type="entry name" value="F-box-like_dom_sf"/>
</dbReference>
<dbReference type="OrthoDB" id="1259151at2759"/>
<dbReference type="GeneID" id="30169738"/>
<dbReference type="RefSeq" id="XP_019013303.1">
    <property type="nucleotide sequence ID" value="XM_019153142.1"/>
</dbReference>
<dbReference type="PROSITE" id="PS50181">
    <property type="entry name" value="FBOX"/>
    <property type="match status" value="1"/>
</dbReference>
<reference evidence="2" key="3">
    <citation type="submission" date="2016-07" db="EMBL/GenBank/DDBJ databases">
        <title>Evolution of pathogenesis and genome organization in the Tremellales.</title>
        <authorList>
            <person name="Cuomo C."/>
            <person name="Litvintseva A."/>
            <person name="Heitman J."/>
            <person name="Chen Y."/>
            <person name="Sun S."/>
            <person name="Springer D."/>
            <person name="Dromer F."/>
            <person name="Young S."/>
            <person name="Zeng Q."/>
            <person name="Chapman S."/>
            <person name="Gujja S."/>
            <person name="Saif S."/>
            <person name="Birren B."/>
        </authorList>
    </citation>
    <scope>NUCLEOTIDE SEQUENCE</scope>
    <source>
        <strain evidence="2">CBS 10737</strain>
    </source>
</reference>
<dbReference type="InterPro" id="IPR036322">
    <property type="entry name" value="WD40_repeat_dom_sf"/>
</dbReference>
<protein>
    <recommendedName>
        <fullName evidence="1">F-box domain-containing protein</fullName>
    </recommendedName>
</protein>
<evidence type="ECO:0000313" key="2">
    <source>
        <dbReference type="EMBL" id="OCF52084.1"/>
    </source>
</evidence>
<evidence type="ECO:0000313" key="3">
    <source>
        <dbReference type="EMBL" id="WWC69686.1"/>
    </source>
</evidence>
<reference evidence="3" key="4">
    <citation type="submission" date="2024-02" db="EMBL/GenBank/DDBJ databases">
        <title>Comparative genomics of Cryptococcus and Kwoniella reveals pathogenesis evolution and contrasting modes of karyotype evolution via chromosome fusion or intercentromeric recombination.</title>
        <authorList>
            <person name="Coelho M.A."/>
            <person name="David-Palma M."/>
            <person name="Shea T."/>
            <person name="Bowers K."/>
            <person name="McGinley-Smith S."/>
            <person name="Mohammad A.W."/>
            <person name="Gnirke A."/>
            <person name="Yurkov A.M."/>
            <person name="Nowrousian M."/>
            <person name="Sun S."/>
            <person name="Cuomo C.A."/>
            <person name="Heitman J."/>
        </authorList>
    </citation>
    <scope>NUCLEOTIDE SEQUENCE</scope>
    <source>
        <strain evidence="3">CBS 10737</strain>
    </source>
</reference>
<dbReference type="InterPro" id="IPR015943">
    <property type="entry name" value="WD40/YVTN_repeat-like_dom_sf"/>
</dbReference>
<accession>A0A1B9I9C4</accession>
<dbReference type="InterPro" id="IPR001810">
    <property type="entry name" value="F-box_dom"/>
</dbReference>
<gene>
    <name evidence="2" type="ORF">I206_01369</name>
    <name evidence="3" type="ORF">I206_103629</name>
</gene>
<dbReference type="EMBL" id="CP144522">
    <property type="protein sequence ID" value="WWC69686.1"/>
    <property type="molecule type" value="Genomic_DNA"/>
</dbReference>
<dbReference type="SUPFAM" id="SSF81383">
    <property type="entry name" value="F-box domain"/>
    <property type="match status" value="1"/>
</dbReference>
<dbReference type="KEGG" id="kpin:30169738"/>
<keyword evidence="4" id="KW-1185">Reference proteome</keyword>
<dbReference type="Pfam" id="PF00646">
    <property type="entry name" value="F-box"/>
    <property type="match status" value="1"/>
</dbReference>
<dbReference type="Proteomes" id="UP000094020">
    <property type="component" value="Chromosome 4"/>
</dbReference>
<dbReference type="CDD" id="cd09917">
    <property type="entry name" value="F-box_SF"/>
    <property type="match status" value="1"/>
</dbReference>
<organism evidence="2">
    <name type="scientific">Kwoniella pini CBS 10737</name>
    <dbReference type="NCBI Taxonomy" id="1296096"/>
    <lineage>
        <taxon>Eukaryota</taxon>
        <taxon>Fungi</taxon>
        <taxon>Dikarya</taxon>
        <taxon>Basidiomycota</taxon>
        <taxon>Agaricomycotina</taxon>
        <taxon>Tremellomycetes</taxon>
        <taxon>Tremellales</taxon>
        <taxon>Cryptococcaceae</taxon>
        <taxon>Kwoniella</taxon>
    </lineage>
</organism>
<name>A0A1B9I9C4_9TREE</name>
<dbReference type="AlphaFoldDB" id="A0A1B9I9C4"/>
<evidence type="ECO:0000313" key="4">
    <source>
        <dbReference type="Proteomes" id="UP000094020"/>
    </source>
</evidence>
<proteinExistence type="predicted"/>
<evidence type="ECO:0000259" key="1">
    <source>
        <dbReference type="PROSITE" id="PS50181"/>
    </source>
</evidence>